<evidence type="ECO:0000256" key="5">
    <source>
        <dbReference type="ARBA" id="ARBA00022840"/>
    </source>
</evidence>
<dbReference type="InterPro" id="IPR017438">
    <property type="entry name" value="ATP-NAD_kinase_N"/>
</dbReference>
<dbReference type="FunFam" id="2.60.200.30:FF:000009">
    <property type="entry name" value="Poly(P)/ATP NAD kinase"/>
    <property type="match status" value="1"/>
</dbReference>
<dbReference type="GO" id="GO:0006741">
    <property type="term" value="P:NADP+ biosynthetic process"/>
    <property type="evidence" value="ECO:0007669"/>
    <property type="project" value="InterPro"/>
</dbReference>
<keyword evidence="4" id="KW-0418">Kinase</keyword>
<reference evidence="9 10" key="1">
    <citation type="submission" date="2017-08" db="EMBL/GenBank/DDBJ databases">
        <title>Acidophilic green algal genome provides insights into adaptation to an acidic environment.</title>
        <authorList>
            <person name="Hirooka S."/>
            <person name="Hirose Y."/>
            <person name="Kanesaki Y."/>
            <person name="Higuchi S."/>
            <person name="Fujiwara T."/>
            <person name="Onuma R."/>
            <person name="Era A."/>
            <person name="Ohbayashi R."/>
            <person name="Uzuka A."/>
            <person name="Nozaki H."/>
            <person name="Yoshikawa H."/>
            <person name="Miyagishima S.Y."/>
        </authorList>
    </citation>
    <scope>NUCLEOTIDE SEQUENCE [LARGE SCALE GENOMIC DNA]</scope>
    <source>
        <strain evidence="9 10">NIES-2499</strain>
    </source>
</reference>
<comment type="caution">
    <text evidence="9">The sequence shown here is derived from an EMBL/GenBank/DDBJ whole genome shotgun (WGS) entry which is preliminary data.</text>
</comment>
<keyword evidence="6" id="KW-0521">NADP</keyword>
<evidence type="ECO:0000256" key="1">
    <source>
        <dbReference type="ARBA" id="ARBA00010995"/>
    </source>
</evidence>
<evidence type="ECO:0000313" key="10">
    <source>
        <dbReference type="Proteomes" id="UP000232323"/>
    </source>
</evidence>
<dbReference type="OrthoDB" id="24581at2759"/>
<keyword evidence="7" id="KW-0520">NAD</keyword>
<feature type="region of interest" description="Disordered" evidence="8">
    <location>
        <begin position="457"/>
        <end position="516"/>
    </location>
</feature>
<dbReference type="PANTHER" id="PTHR20275">
    <property type="entry name" value="NAD KINASE"/>
    <property type="match status" value="1"/>
</dbReference>
<evidence type="ECO:0000256" key="3">
    <source>
        <dbReference type="ARBA" id="ARBA00022741"/>
    </source>
</evidence>
<dbReference type="InterPro" id="IPR016064">
    <property type="entry name" value="NAD/diacylglycerol_kinase_sf"/>
</dbReference>
<keyword evidence="2" id="KW-0808">Transferase</keyword>
<organism evidence="9 10">
    <name type="scientific">Chlamydomonas eustigma</name>
    <dbReference type="NCBI Taxonomy" id="1157962"/>
    <lineage>
        <taxon>Eukaryota</taxon>
        <taxon>Viridiplantae</taxon>
        <taxon>Chlorophyta</taxon>
        <taxon>core chlorophytes</taxon>
        <taxon>Chlorophyceae</taxon>
        <taxon>CS clade</taxon>
        <taxon>Chlamydomonadales</taxon>
        <taxon>Chlamydomonadaceae</taxon>
        <taxon>Chlamydomonas</taxon>
    </lineage>
</organism>
<evidence type="ECO:0000256" key="4">
    <source>
        <dbReference type="ARBA" id="ARBA00022777"/>
    </source>
</evidence>
<dbReference type="HAMAP" id="MF_00361">
    <property type="entry name" value="NAD_kinase"/>
    <property type="match status" value="1"/>
</dbReference>
<feature type="compositionally biased region" description="Polar residues" evidence="8">
    <location>
        <begin position="457"/>
        <end position="476"/>
    </location>
</feature>
<evidence type="ECO:0000256" key="8">
    <source>
        <dbReference type="SAM" id="MobiDB-lite"/>
    </source>
</evidence>
<protein>
    <recommendedName>
        <fullName evidence="11">NAD(+) kinase</fullName>
    </recommendedName>
</protein>
<proteinExistence type="inferred from homology"/>
<dbReference type="InterPro" id="IPR017437">
    <property type="entry name" value="ATP-NAD_kinase_PpnK-typ_C"/>
</dbReference>
<dbReference type="Proteomes" id="UP000232323">
    <property type="component" value="Unassembled WGS sequence"/>
</dbReference>
<dbReference type="GO" id="GO:0003951">
    <property type="term" value="F:NAD+ kinase activity"/>
    <property type="evidence" value="ECO:0007669"/>
    <property type="project" value="InterPro"/>
</dbReference>
<gene>
    <name evidence="9" type="ORF">CEUSTIGMA_g10468.t1</name>
</gene>
<comment type="similarity">
    <text evidence="1">Belongs to the NAD kinase family.</text>
</comment>
<keyword evidence="3" id="KW-0547">Nucleotide-binding</keyword>
<sequence>MQSRISDTHLTNFLSPILSSSRANFSLKTLQHFEIYTSLKRPLRCPCYSVPDSHQDDARRKSSTEATTSCRTIRDVAWPNKSSLYILRTDGKSCTRELVTGKGKLAFAYPSTQQHLLVWRNQPKSVMVIKKLGDELLEEFVKVVEFLAVERGMKVIVEPVTYDHCLNAHAWLRDHVYTWDAEDDGRLAEHVDFVICLGGDGVILHANYLFQSSIPPVIAFNLGSLGFMTNHDYQSFREDLDSVIFGSQELESCSFMEDFGLVAPDRTGDRDSDNLGVMVTLRMRLKCEVYRNGCDIPHLTYDVLNELVIDRGPNAFLTKIECYERGRFITRVQADGIMLSTPTGSTAYSVSAGGSMVHPNVPAILLTPICAHSLSFRPILLPDYAELELRIPEDARCPAWVCFDGRSRQELGLGDSVRIKMSDTPMPTINKADLTGDWFESLDRCFRWSDRAEQRPLTLSQKEGHQQDSAAVQTASAARRDQNGAVGNENASQRDVALKSSHDFPAPSKGFAHNVV</sequence>
<keyword evidence="10" id="KW-1185">Reference proteome</keyword>
<keyword evidence="5" id="KW-0067">ATP-binding</keyword>
<accession>A0A250XJE8</accession>
<name>A0A250XJE8_9CHLO</name>
<dbReference type="InterPro" id="IPR002504">
    <property type="entry name" value="NADK"/>
</dbReference>
<dbReference type="Pfam" id="PF01513">
    <property type="entry name" value="NAD_kinase"/>
    <property type="match status" value="1"/>
</dbReference>
<dbReference type="EMBL" id="BEGY01000090">
    <property type="protein sequence ID" value="GAX83042.1"/>
    <property type="molecule type" value="Genomic_DNA"/>
</dbReference>
<dbReference type="STRING" id="1157962.A0A250XJE8"/>
<dbReference type="GO" id="GO:0005524">
    <property type="term" value="F:ATP binding"/>
    <property type="evidence" value="ECO:0007669"/>
    <property type="project" value="UniProtKB-KW"/>
</dbReference>
<evidence type="ECO:0008006" key="11">
    <source>
        <dbReference type="Google" id="ProtNLM"/>
    </source>
</evidence>
<evidence type="ECO:0000256" key="7">
    <source>
        <dbReference type="ARBA" id="ARBA00023027"/>
    </source>
</evidence>
<dbReference type="Gene3D" id="3.40.50.10330">
    <property type="entry name" value="Probable inorganic polyphosphate/atp-NAD kinase, domain 1"/>
    <property type="match status" value="1"/>
</dbReference>
<dbReference type="PANTHER" id="PTHR20275:SF6">
    <property type="entry name" value="NAD KINASE 2, CHLOROPLASTIC"/>
    <property type="match status" value="1"/>
</dbReference>
<dbReference type="SUPFAM" id="SSF111331">
    <property type="entry name" value="NAD kinase/diacylglycerol kinase-like"/>
    <property type="match status" value="1"/>
</dbReference>
<evidence type="ECO:0000256" key="6">
    <source>
        <dbReference type="ARBA" id="ARBA00022857"/>
    </source>
</evidence>
<dbReference type="GO" id="GO:0019674">
    <property type="term" value="P:NAD+ metabolic process"/>
    <property type="evidence" value="ECO:0007669"/>
    <property type="project" value="InterPro"/>
</dbReference>
<evidence type="ECO:0000313" key="9">
    <source>
        <dbReference type="EMBL" id="GAX83042.1"/>
    </source>
</evidence>
<dbReference type="AlphaFoldDB" id="A0A250XJE8"/>
<dbReference type="Gene3D" id="2.60.200.30">
    <property type="entry name" value="Probable inorganic polyphosphate/atp-NAD kinase, domain 2"/>
    <property type="match status" value="1"/>
</dbReference>
<dbReference type="Pfam" id="PF20143">
    <property type="entry name" value="NAD_kinase_C"/>
    <property type="match status" value="1"/>
</dbReference>
<evidence type="ECO:0000256" key="2">
    <source>
        <dbReference type="ARBA" id="ARBA00022679"/>
    </source>
</evidence>